<proteinExistence type="predicted"/>
<keyword evidence="1" id="KW-1133">Transmembrane helix</keyword>
<dbReference type="Proteomes" id="UP000315925">
    <property type="component" value="Chromosome"/>
</dbReference>
<feature type="transmembrane region" description="Helical" evidence="1">
    <location>
        <begin position="20"/>
        <end position="41"/>
    </location>
</feature>
<protein>
    <submittedName>
        <fullName evidence="3">Uncharacterized protein</fullName>
    </submittedName>
</protein>
<evidence type="ECO:0000313" key="2">
    <source>
        <dbReference type="EMBL" id="KIE58804.1"/>
    </source>
</evidence>
<evidence type="ECO:0000313" key="4">
    <source>
        <dbReference type="Proteomes" id="UP000031594"/>
    </source>
</evidence>
<keyword evidence="4" id="KW-1185">Reference proteome</keyword>
<dbReference type="EMBL" id="CP037899">
    <property type="protein sequence ID" value="QDQ41784.1"/>
    <property type="molecule type" value="Genomic_DNA"/>
</dbReference>
<name>A0A0C1UR94_9BACT</name>
<evidence type="ECO:0000313" key="5">
    <source>
        <dbReference type="Proteomes" id="UP000315925"/>
    </source>
</evidence>
<reference evidence="5" key="3">
    <citation type="submission" date="2019-03" db="EMBL/GenBank/DDBJ databases">
        <title>Complete genome of Methylacidiphilum kamchatkense Kam1.</title>
        <authorList>
            <person name="Kruse T."/>
            <person name="Murarilal Ratnadevi C."/>
            <person name="Erikstad H.-A."/>
            <person name="Birkeland N.-K."/>
        </authorList>
    </citation>
    <scope>NUCLEOTIDE SEQUENCE [LARGE SCALE GENOMIC DNA]</scope>
    <source>
        <strain evidence="5">kam1</strain>
    </source>
</reference>
<reference evidence="2 4" key="1">
    <citation type="submission" date="2014-08" db="EMBL/GenBank/DDBJ databases">
        <title>Methylacidiphilum kamchatkense strain Kam1 draft genome sequence.</title>
        <authorList>
            <person name="Birkeland N.-K."/>
            <person name="Erikstad H.A."/>
        </authorList>
    </citation>
    <scope>NUCLEOTIDE SEQUENCE [LARGE SCALE GENOMIC DNA]</scope>
    <source>
        <strain evidence="2 4">Kam1</strain>
    </source>
</reference>
<evidence type="ECO:0000313" key="3">
    <source>
        <dbReference type="EMBL" id="QDQ41784.1"/>
    </source>
</evidence>
<dbReference type="AlphaFoldDB" id="A0A0C1UR94"/>
<dbReference type="KEGG" id="mkc:kam1_535"/>
<accession>A0A0C1UR94</accession>
<keyword evidence="1" id="KW-0472">Membrane</keyword>
<keyword evidence="1" id="KW-0812">Transmembrane</keyword>
<gene>
    <name evidence="2" type="ORF">A946_05175</name>
    <name evidence="3" type="ORF">kam1_535</name>
</gene>
<sequence length="139" mass="15534">MKNKKIEDPSKEVKKIGSVLSLVALFGIMGAHWILILFFAYGKMISQYTSSYGVENGVAMTFDGKHPCSICKKVSKEQFKEAKKMAWSKSLKKASPMITPSLPIVVERNNLLLQTLYQIKENPIILSYSPINPPPKSLS</sequence>
<evidence type="ECO:0000256" key="1">
    <source>
        <dbReference type="SAM" id="Phobius"/>
    </source>
</evidence>
<dbReference type="EMBL" id="JQNX01000003">
    <property type="protein sequence ID" value="KIE58804.1"/>
    <property type="molecule type" value="Genomic_DNA"/>
</dbReference>
<organism evidence="3 5">
    <name type="scientific">Methylacidiphilum kamchatkense Kam1</name>
    <dbReference type="NCBI Taxonomy" id="1202785"/>
    <lineage>
        <taxon>Bacteria</taxon>
        <taxon>Pseudomonadati</taxon>
        <taxon>Verrucomicrobiota</taxon>
        <taxon>Methylacidiphilae</taxon>
        <taxon>Methylacidiphilales</taxon>
        <taxon>Methylacidiphilaceae</taxon>
        <taxon>Methylacidiphilum (ex Ratnadevi et al. 2023)</taxon>
    </lineage>
</organism>
<dbReference type="Proteomes" id="UP000031594">
    <property type="component" value="Unassembled WGS sequence"/>
</dbReference>
<reference evidence="3" key="2">
    <citation type="journal article" date="2019" name="BMC Genomics">
        <title>Complete genome sequence analysis of the thermoacidophilic verrucomicrobial methanotroph 'Candidatus Methylacidiphilum kamchatkense' strain Kam1 and comparison with its closest relatives.</title>
        <authorList>
            <person name="Kruse T."/>
            <person name="Ratnadevi C.M."/>
            <person name="Erikstad H.A."/>
            <person name="Birkeland N.K."/>
        </authorList>
    </citation>
    <scope>NUCLEOTIDE SEQUENCE</scope>
    <source>
        <strain evidence="3">Kam1</strain>
    </source>
</reference>
<dbReference type="RefSeq" id="WP_039721255.1">
    <property type="nucleotide sequence ID" value="NZ_CP037899.1"/>
</dbReference>